<dbReference type="Proteomes" id="UP000789525">
    <property type="component" value="Unassembled WGS sequence"/>
</dbReference>
<keyword evidence="2" id="KW-1185">Reference proteome</keyword>
<evidence type="ECO:0000313" key="1">
    <source>
        <dbReference type="EMBL" id="CAG8480510.1"/>
    </source>
</evidence>
<name>A0ACA9KMV0_9GLOM</name>
<dbReference type="EMBL" id="CAJVPT010002409">
    <property type="protein sequence ID" value="CAG8480510.1"/>
    <property type="molecule type" value="Genomic_DNA"/>
</dbReference>
<reference evidence="1" key="1">
    <citation type="submission" date="2021-06" db="EMBL/GenBank/DDBJ databases">
        <authorList>
            <person name="Kallberg Y."/>
            <person name="Tangrot J."/>
            <person name="Rosling A."/>
        </authorList>
    </citation>
    <scope>NUCLEOTIDE SEQUENCE</scope>
    <source>
        <strain evidence="1">CL356</strain>
    </source>
</reference>
<sequence>MSGISRLDAKHRMDSGAYCESCISGSEKLDKLIKSSQNKANSATDYIEWIPFGKLDDVKFVASGQYGSVSSAIWMDGPRLSFNNETNSWERTGPTVVALKTINDSKHLSASFFQELKGFYNNSIESNRIVHCYGISRDPKTKNYIVVMENANQGSLYNYLVNNFANITWNRKLNIISDIVQGLKNIHEAKLVHRNLHCGNILVHSGNRIRAAIGDEQLEEAEKIRLELCNDRMVVTTPSTAHLTSREIKIIQVSPTKLNLEIYNIKPKSHKKIKFGLKKPEQSLAIKNEKFHIHADSTGFDDISNPISIVTLPETFNSTSLNLELTDFTKKLKKNKDLKKPEKDPHIPDQRS</sequence>
<proteinExistence type="predicted"/>
<evidence type="ECO:0000313" key="2">
    <source>
        <dbReference type="Proteomes" id="UP000789525"/>
    </source>
</evidence>
<organism evidence="1 2">
    <name type="scientific">Acaulospora colombiana</name>
    <dbReference type="NCBI Taxonomy" id="27376"/>
    <lineage>
        <taxon>Eukaryota</taxon>
        <taxon>Fungi</taxon>
        <taxon>Fungi incertae sedis</taxon>
        <taxon>Mucoromycota</taxon>
        <taxon>Glomeromycotina</taxon>
        <taxon>Glomeromycetes</taxon>
        <taxon>Diversisporales</taxon>
        <taxon>Acaulosporaceae</taxon>
        <taxon>Acaulospora</taxon>
    </lineage>
</organism>
<accession>A0ACA9KMV0</accession>
<gene>
    <name evidence="1" type="ORF">ACOLOM_LOCUS1968</name>
</gene>
<comment type="caution">
    <text evidence="1">The sequence shown here is derived from an EMBL/GenBank/DDBJ whole genome shotgun (WGS) entry which is preliminary data.</text>
</comment>
<feature type="non-terminal residue" evidence="1">
    <location>
        <position position="352"/>
    </location>
</feature>
<protein>
    <submittedName>
        <fullName evidence="1">12430_t:CDS:1</fullName>
    </submittedName>
</protein>